<dbReference type="InterPro" id="IPR017441">
    <property type="entry name" value="Protein_kinase_ATP_BS"/>
</dbReference>
<dbReference type="PANTHER" id="PTHR24348">
    <property type="entry name" value="SERINE/THREONINE-PROTEIN KINASE UNC-51-RELATED"/>
    <property type="match status" value="1"/>
</dbReference>
<dbReference type="GO" id="GO:0005776">
    <property type="term" value="C:autophagosome"/>
    <property type="evidence" value="ECO:0007669"/>
    <property type="project" value="TreeGrafter"/>
</dbReference>
<sequence>MYSDIQQVKERSSQSKKSIKKIGNFHIYLDKEIGKGAFSQVYLAEHQKTQEIVACKEIPNSKLESQLGLKAQDTLQKELSLTQLLRHKNIVKFVQFMRTQKNNYIFLEYCGGGDMRSFLQERKRLSEIDAQRFMKQIADALKYLYQNNIIHRDLKLQNILLTEKSEKATLKLADFGLARRYQSEDLFETTCGTPIYMAPEIQRKETYDQKADLWSVGVILFELVAGVPPFMGRNREELKLNVEKGNYRFPPGVQVSKICLHLISQLLQSKSEDRIQWTDFFAHPFVAYDEKIFKQVLDEIMPQQNKIAQELPPPTYTAQKQNNNSLPTNQKQIDQNPKQNQQQIEVVKQNQQQQQNNEPIQQPKIELKQNSNGKLDNKKSNNRYGKNVLDFNDDDDDGFLNIKPQIDEEQKLQASKNQRLNTNQVNTIQTQYKPQSYSNQDQKQISESNDSLTKEDLDEAIDDTYHAIEYLFQRCFQALRVGQTEINGMEKINTFNQYLYEKQLKYLLFNLAMELRMFLIAFCSEEFLKDHNNEIYMKYAKKIKQMWDKYDSQDQNIEQNMESRHSLKIYQSQVREIKLTPYFLEKVYEKHGVKIIKMMQISMDKDIYVELLDFIIDIGYIIETIYPSQIGNEILSFAFNLCTEAAALRETDEISKAKQKYENAQFIIEELMREYTYSLDLSSDESQRHSNELIKLQPENHKQSSLNRNIRSFTFLKNQPKILISKESHKMMLSTQKMIEKRLQSLENKQKKLNLQNQQE</sequence>
<dbReference type="GO" id="GO:0010506">
    <property type="term" value="P:regulation of autophagy"/>
    <property type="evidence" value="ECO:0007669"/>
    <property type="project" value="InterPro"/>
</dbReference>
<dbReference type="SMART" id="SM00220">
    <property type="entry name" value="S_TKc"/>
    <property type="match status" value="1"/>
</dbReference>
<dbReference type="OMA" id="GQINICE"/>
<dbReference type="PANTHER" id="PTHR24348:SF22">
    <property type="entry name" value="NON-SPECIFIC SERINE_THREONINE PROTEIN KINASE"/>
    <property type="match status" value="1"/>
</dbReference>
<dbReference type="InParanoid" id="A0A078AKF6"/>
<name>A0A078AKF6_STYLE</name>
<organism evidence="9 10">
    <name type="scientific">Stylonychia lemnae</name>
    <name type="common">Ciliate</name>
    <dbReference type="NCBI Taxonomy" id="5949"/>
    <lineage>
        <taxon>Eukaryota</taxon>
        <taxon>Sar</taxon>
        <taxon>Alveolata</taxon>
        <taxon>Ciliophora</taxon>
        <taxon>Intramacronucleata</taxon>
        <taxon>Spirotrichea</taxon>
        <taxon>Stichotrichia</taxon>
        <taxon>Sporadotrichida</taxon>
        <taxon>Oxytrichidae</taxon>
        <taxon>Stylonychinae</taxon>
        <taxon>Stylonychia</taxon>
    </lineage>
</organism>
<dbReference type="GO" id="GO:0005829">
    <property type="term" value="C:cytosol"/>
    <property type="evidence" value="ECO:0007669"/>
    <property type="project" value="TreeGrafter"/>
</dbReference>
<evidence type="ECO:0000256" key="7">
    <source>
        <dbReference type="SAM" id="MobiDB-lite"/>
    </source>
</evidence>
<feature type="region of interest" description="Disordered" evidence="7">
    <location>
        <begin position="314"/>
        <end position="396"/>
    </location>
</feature>
<dbReference type="Gene3D" id="1.10.510.10">
    <property type="entry name" value="Transferase(Phosphotransferase) domain 1"/>
    <property type="match status" value="1"/>
</dbReference>
<comment type="subunit">
    <text evidence="1">Monomer.</text>
</comment>
<keyword evidence="4 9" id="KW-0418">Kinase</keyword>
<dbReference type="InterPro" id="IPR000719">
    <property type="entry name" value="Prot_kinase_dom"/>
</dbReference>
<dbReference type="OrthoDB" id="346907at2759"/>
<dbReference type="InterPro" id="IPR011009">
    <property type="entry name" value="Kinase-like_dom_sf"/>
</dbReference>
<dbReference type="GO" id="GO:0000407">
    <property type="term" value="C:phagophore assembly site"/>
    <property type="evidence" value="ECO:0007669"/>
    <property type="project" value="TreeGrafter"/>
</dbReference>
<feature type="compositionally biased region" description="Polar residues" evidence="7">
    <location>
        <begin position="316"/>
        <end position="328"/>
    </location>
</feature>
<dbReference type="Proteomes" id="UP000039865">
    <property type="component" value="Unassembled WGS sequence"/>
</dbReference>
<dbReference type="GO" id="GO:0005524">
    <property type="term" value="F:ATP binding"/>
    <property type="evidence" value="ECO:0007669"/>
    <property type="project" value="UniProtKB-UniRule"/>
</dbReference>
<dbReference type="GO" id="GO:0016020">
    <property type="term" value="C:membrane"/>
    <property type="evidence" value="ECO:0007669"/>
    <property type="project" value="TreeGrafter"/>
</dbReference>
<keyword evidence="5 6" id="KW-0067">ATP-binding</keyword>
<evidence type="ECO:0000256" key="6">
    <source>
        <dbReference type="PROSITE-ProRule" id="PRU10141"/>
    </source>
</evidence>
<evidence type="ECO:0000256" key="1">
    <source>
        <dbReference type="ARBA" id="ARBA00011245"/>
    </source>
</evidence>
<dbReference type="PROSITE" id="PS00108">
    <property type="entry name" value="PROTEIN_KINASE_ST"/>
    <property type="match status" value="1"/>
</dbReference>
<feature type="region of interest" description="Disordered" evidence="7">
    <location>
        <begin position="429"/>
        <end position="451"/>
    </location>
</feature>
<feature type="binding site" evidence="6">
    <location>
        <position position="56"/>
    </location>
    <ligand>
        <name>ATP</name>
        <dbReference type="ChEBI" id="CHEBI:30616"/>
    </ligand>
</feature>
<feature type="compositionally biased region" description="Low complexity" evidence="7">
    <location>
        <begin position="329"/>
        <end position="363"/>
    </location>
</feature>
<evidence type="ECO:0000259" key="8">
    <source>
        <dbReference type="PROSITE" id="PS50011"/>
    </source>
</evidence>
<accession>A0A078AKF6</accession>
<dbReference type="SUPFAM" id="SSF56112">
    <property type="entry name" value="Protein kinase-like (PK-like)"/>
    <property type="match status" value="1"/>
</dbReference>
<dbReference type="PROSITE" id="PS00107">
    <property type="entry name" value="PROTEIN_KINASE_ATP"/>
    <property type="match status" value="1"/>
</dbReference>
<feature type="domain" description="Protein kinase" evidence="8">
    <location>
        <begin position="27"/>
        <end position="286"/>
    </location>
</feature>
<keyword evidence="10" id="KW-1185">Reference proteome</keyword>
<reference evidence="9 10" key="1">
    <citation type="submission" date="2014-06" db="EMBL/GenBank/DDBJ databases">
        <authorList>
            <person name="Swart Estienne"/>
        </authorList>
    </citation>
    <scope>NUCLEOTIDE SEQUENCE [LARGE SCALE GENOMIC DNA]</scope>
    <source>
        <strain evidence="9 10">130c</strain>
    </source>
</reference>
<dbReference type="FunFam" id="3.30.200.20:FF:000042">
    <property type="entry name" value="Aurora kinase A"/>
    <property type="match status" value="1"/>
</dbReference>
<keyword evidence="3 6" id="KW-0547">Nucleotide-binding</keyword>
<dbReference type="Pfam" id="PF00069">
    <property type="entry name" value="Pkinase"/>
    <property type="match status" value="1"/>
</dbReference>
<gene>
    <name evidence="9" type="primary">Contig9100.g9734</name>
    <name evidence="9" type="ORF">STYLEM_11901</name>
</gene>
<dbReference type="FunFam" id="1.10.510.10:FF:000571">
    <property type="entry name" value="Maternal embryonic leucine zipper kinase"/>
    <property type="match status" value="1"/>
</dbReference>
<proteinExistence type="predicted"/>
<evidence type="ECO:0000256" key="2">
    <source>
        <dbReference type="ARBA" id="ARBA00022679"/>
    </source>
</evidence>
<dbReference type="EMBL" id="CCKQ01011317">
    <property type="protein sequence ID" value="CDW82865.1"/>
    <property type="molecule type" value="Genomic_DNA"/>
</dbReference>
<evidence type="ECO:0000256" key="3">
    <source>
        <dbReference type="ARBA" id="ARBA00022741"/>
    </source>
</evidence>
<dbReference type="InterPro" id="IPR008271">
    <property type="entry name" value="Ser/Thr_kinase_AS"/>
</dbReference>
<dbReference type="GO" id="GO:0004674">
    <property type="term" value="F:protein serine/threonine kinase activity"/>
    <property type="evidence" value="ECO:0007669"/>
    <property type="project" value="InterPro"/>
</dbReference>
<protein>
    <submittedName>
        <fullName evidence="9">Tpa: protein kinase superfamily protein</fullName>
    </submittedName>
</protein>
<evidence type="ECO:0000256" key="4">
    <source>
        <dbReference type="ARBA" id="ARBA00022777"/>
    </source>
</evidence>
<evidence type="ECO:0000313" key="9">
    <source>
        <dbReference type="EMBL" id="CDW82865.1"/>
    </source>
</evidence>
<keyword evidence="2" id="KW-0808">Transferase</keyword>
<evidence type="ECO:0000256" key="5">
    <source>
        <dbReference type="ARBA" id="ARBA00022840"/>
    </source>
</evidence>
<dbReference type="AlphaFoldDB" id="A0A078AKF6"/>
<dbReference type="GO" id="GO:0000045">
    <property type="term" value="P:autophagosome assembly"/>
    <property type="evidence" value="ECO:0007669"/>
    <property type="project" value="TreeGrafter"/>
</dbReference>
<dbReference type="InterPro" id="IPR045269">
    <property type="entry name" value="Atg1-like"/>
</dbReference>
<evidence type="ECO:0000313" key="10">
    <source>
        <dbReference type="Proteomes" id="UP000039865"/>
    </source>
</evidence>
<dbReference type="PROSITE" id="PS50011">
    <property type="entry name" value="PROTEIN_KINASE_DOM"/>
    <property type="match status" value="1"/>
</dbReference>